<name>A0A2N1JE05_9BASI</name>
<dbReference type="PROSITE" id="PS51873">
    <property type="entry name" value="TRIAD"/>
    <property type="match status" value="1"/>
</dbReference>
<comment type="subcellular location">
    <subcellularLocation>
        <location evidence="2">Mitochondrion matrix</location>
    </subcellularLocation>
</comment>
<comment type="pathway">
    <text evidence="3">Lipid metabolism; fatty acid beta-oxidation.</text>
</comment>
<dbReference type="SMART" id="SM00647">
    <property type="entry name" value="IBR"/>
    <property type="match status" value="2"/>
</dbReference>
<keyword evidence="13" id="KW-0496">Mitochondrion</keyword>
<evidence type="ECO:0000256" key="6">
    <source>
        <dbReference type="ARBA" id="ARBA00022723"/>
    </source>
</evidence>
<dbReference type="Gene3D" id="3.30.40.10">
    <property type="entry name" value="Zinc/RING finger domain, C3HC4 (zinc finger)"/>
    <property type="match status" value="1"/>
</dbReference>
<evidence type="ECO:0000259" key="17">
    <source>
        <dbReference type="PROSITE" id="PS50089"/>
    </source>
</evidence>
<dbReference type="InterPro" id="IPR006108">
    <property type="entry name" value="3HC_DH_C"/>
</dbReference>
<dbReference type="InterPro" id="IPR044066">
    <property type="entry name" value="TRIAD_supradom"/>
</dbReference>
<comment type="catalytic activity">
    <reaction evidence="14">
        <text>a (3S)-3-hydroxyacyl-CoA + NAD(+) = a 3-oxoacyl-CoA + NADH + H(+)</text>
        <dbReference type="Rhea" id="RHEA:22432"/>
        <dbReference type="ChEBI" id="CHEBI:15378"/>
        <dbReference type="ChEBI" id="CHEBI:57318"/>
        <dbReference type="ChEBI" id="CHEBI:57540"/>
        <dbReference type="ChEBI" id="CHEBI:57945"/>
        <dbReference type="ChEBI" id="CHEBI:90726"/>
        <dbReference type="EC" id="1.1.1.35"/>
    </reaction>
</comment>
<dbReference type="InterPro" id="IPR013083">
    <property type="entry name" value="Znf_RING/FYVE/PHD"/>
</dbReference>
<keyword evidence="20" id="KW-1185">Reference proteome</keyword>
<dbReference type="Gene3D" id="1.10.1040.10">
    <property type="entry name" value="N-(1-d-carboxylethyl)-l-norvaline Dehydrogenase, domain 2"/>
    <property type="match status" value="1"/>
</dbReference>
<dbReference type="SMART" id="SM00184">
    <property type="entry name" value="RING"/>
    <property type="match status" value="2"/>
</dbReference>
<evidence type="ECO:0000256" key="2">
    <source>
        <dbReference type="ARBA" id="ARBA00004305"/>
    </source>
</evidence>
<dbReference type="GO" id="GO:0006635">
    <property type="term" value="P:fatty acid beta-oxidation"/>
    <property type="evidence" value="ECO:0007669"/>
    <property type="project" value="TreeGrafter"/>
</dbReference>
<dbReference type="FunFam" id="3.40.50.720:FF:000009">
    <property type="entry name" value="Fatty oxidation complex, alpha subunit"/>
    <property type="match status" value="1"/>
</dbReference>
<dbReference type="Pfam" id="PF19422">
    <property type="entry name" value="Ariadne"/>
    <property type="match status" value="1"/>
</dbReference>
<keyword evidence="12" id="KW-0520">NAD</keyword>
<evidence type="ECO:0000256" key="8">
    <source>
        <dbReference type="ARBA" id="ARBA00022771"/>
    </source>
</evidence>
<evidence type="ECO:0000313" key="20">
    <source>
        <dbReference type="Proteomes" id="UP000232875"/>
    </source>
</evidence>
<organism evidence="19 20">
    <name type="scientific">Malassezia vespertilionis</name>
    <dbReference type="NCBI Taxonomy" id="2020962"/>
    <lineage>
        <taxon>Eukaryota</taxon>
        <taxon>Fungi</taxon>
        <taxon>Dikarya</taxon>
        <taxon>Basidiomycota</taxon>
        <taxon>Ustilaginomycotina</taxon>
        <taxon>Malasseziomycetes</taxon>
        <taxon>Malasseziales</taxon>
        <taxon>Malasseziaceae</taxon>
        <taxon>Malassezia</taxon>
    </lineage>
</organism>
<dbReference type="InterPro" id="IPR008927">
    <property type="entry name" value="6-PGluconate_DH-like_C_sf"/>
</dbReference>
<dbReference type="GO" id="GO:0061630">
    <property type="term" value="F:ubiquitin protein ligase activity"/>
    <property type="evidence" value="ECO:0007669"/>
    <property type="project" value="UniProtKB-EC"/>
</dbReference>
<dbReference type="OrthoDB" id="10009520at2759"/>
<proteinExistence type="predicted"/>
<dbReference type="InterPro" id="IPR002867">
    <property type="entry name" value="IBR_dom"/>
</dbReference>
<evidence type="ECO:0000256" key="3">
    <source>
        <dbReference type="ARBA" id="ARBA00005005"/>
    </source>
</evidence>
<keyword evidence="8 15" id="KW-0863">Zinc-finger</keyword>
<dbReference type="InterPro" id="IPR036291">
    <property type="entry name" value="NAD(P)-bd_dom_sf"/>
</dbReference>
<evidence type="ECO:0000256" key="4">
    <source>
        <dbReference type="ARBA" id="ARBA00012251"/>
    </source>
</evidence>
<dbReference type="GO" id="GO:0070403">
    <property type="term" value="F:NAD+ binding"/>
    <property type="evidence" value="ECO:0007669"/>
    <property type="project" value="InterPro"/>
</dbReference>
<dbReference type="EC" id="2.3.2.31" evidence="4"/>
<dbReference type="CDD" id="cd16625">
    <property type="entry name" value="RING-HC_RBR_HEL2-like"/>
    <property type="match status" value="1"/>
</dbReference>
<evidence type="ECO:0000256" key="9">
    <source>
        <dbReference type="ARBA" id="ARBA00022786"/>
    </source>
</evidence>
<dbReference type="GO" id="GO:0003857">
    <property type="term" value="F:(3S)-3-hydroxyacyl-CoA dehydrogenase (NAD+) activity"/>
    <property type="evidence" value="ECO:0007669"/>
    <property type="project" value="UniProtKB-EC"/>
</dbReference>
<feature type="domain" description="RING-type" evidence="17">
    <location>
        <begin position="160"/>
        <end position="213"/>
    </location>
</feature>
<keyword evidence="7" id="KW-0677">Repeat</keyword>
<dbReference type="SUPFAM" id="SSF51735">
    <property type="entry name" value="NAD(P)-binding Rossmann-fold domains"/>
    <property type="match status" value="1"/>
</dbReference>
<dbReference type="InterPro" id="IPR001841">
    <property type="entry name" value="Znf_RING"/>
</dbReference>
<dbReference type="Gene3D" id="3.40.50.720">
    <property type="entry name" value="NAD(P)-binding Rossmann-like Domain"/>
    <property type="match status" value="1"/>
</dbReference>
<dbReference type="Pfam" id="PF22191">
    <property type="entry name" value="IBR_1"/>
    <property type="match status" value="1"/>
</dbReference>
<evidence type="ECO:0000256" key="14">
    <source>
        <dbReference type="ARBA" id="ARBA00049556"/>
    </source>
</evidence>
<evidence type="ECO:0000256" key="12">
    <source>
        <dbReference type="ARBA" id="ARBA00023027"/>
    </source>
</evidence>
<dbReference type="CDD" id="cd20356">
    <property type="entry name" value="Rcat_RBR_HHARI-like"/>
    <property type="match status" value="1"/>
</dbReference>
<dbReference type="SUPFAM" id="SSF48179">
    <property type="entry name" value="6-phosphogluconate dehydrogenase C-terminal domain-like"/>
    <property type="match status" value="1"/>
</dbReference>
<protein>
    <recommendedName>
        <fullName evidence="4">RBR-type E3 ubiquitin transferase</fullName>
        <ecNumber evidence="4">2.3.2.31</ecNumber>
    </recommendedName>
</protein>
<feature type="region of interest" description="Disordered" evidence="16">
    <location>
        <begin position="1"/>
        <end position="46"/>
    </location>
</feature>
<accession>A0A2N1JE05</accession>
<dbReference type="PANTHER" id="PTHR43561">
    <property type="match status" value="1"/>
</dbReference>
<evidence type="ECO:0000256" key="7">
    <source>
        <dbReference type="ARBA" id="ARBA00022737"/>
    </source>
</evidence>
<sequence length="842" mass="95291">MADADDLVYDGYEDSMDEYSDLGDGEYDDIEDGTSVVGDMNGDDDIDDDDDDDFDIMSDDGMFVDQTIPVTQERKKSYEVDFKSLTIEGLEAAQHKEVEHISLMFVIPTSDAAVLLRHFQWNKERLIERYMDSPEEVKWEAGIADNPNCPKHIELENFTCDVCFMSGEDYGGKIETVSLPCGHRYCIDCYKHYAEQKVREEGESRRIQCMNEKCKLIVDELTMSIILTPATMERYRLLLDRTYVDDNNTLRWCPAPDCELAVECHVTPKQLHAIVPSVHCDKQHWFCFGCAEAAHQPVICAIVKRWLKKCQDDSETANWISANTKECPKCASTIEKSGGCNHMTCRKCKYEFCWICSGPWSEHGNSWYHCNRFDEKASSGARDTQAKSRVSLERYLHYFNRFANHEQSARLDQDLYGRIEKKMDEVQVTSDLSWIEVQFLKKAADTLTECRMTLKWTYCMAYYLERNNMTELFEDNQCDLERAVEELSGQLERPIDCDTIPAMRQKVTDLTVYVQKRRDILLSDTANGYQEDRWRWNLRVDKDVQNVTIFGAGLMGAGIAQVLADVGKYNVTLSDVSDKALANGQSIISKSLSRLAKKKMADKSSEEQAQYVKSIVDSINVTTDASNAVKDTDLVIEAIIENVQIKQDLFSFVDAKAPKDAIFASNTSSLSIADVAKSTQRESQFGGFHAFNPVPQMKLIEVVRIPATSDETHATLVQVAKKMGKVPITCIDSPGFVVNRLLVPYQLEAIRLVERGVASSEDVDIAMKLGAGYPMGPFELADLVGLDTLDYIAEGWRDTVGGSEHMPADYVKQSALLRNLIKEGKLGRKTPEKGGFYQYNKK</sequence>
<reference evidence="19 20" key="1">
    <citation type="submission" date="2017-10" db="EMBL/GenBank/DDBJ databases">
        <title>A novel species of cold-tolerant Malassezia isolated from bats.</title>
        <authorList>
            <person name="Lorch J.M."/>
            <person name="Palmer J.M."/>
            <person name="Vanderwolf K.J."/>
            <person name="Schmidt K.Z."/>
            <person name="Verant M.L."/>
            <person name="Weller T.J."/>
            <person name="Blehert D.S."/>
        </authorList>
    </citation>
    <scope>NUCLEOTIDE SEQUENCE [LARGE SCALE GENOMIC DNA]</scope>
    <source>
        <strain evidence="19 20">NWHC:44797-103</strain>
    </source>
</reference>
<dbReference type="GO" id="GO:0008270">
    <property type="term" value="F:zinc ion binding"/>
    <property type="evidence" value="ECO:0007669"/>
    <property type="project" value="UniProtKB-KW"/>
</dbReference>
<dbReference type="InterPro" id="IPR013328">
    <property type="entry name" value="6PGD_dom2"/>
</dbReference>
<dbReference type="CDD" id="cd20346">
    <property type="entry name" value="BRcat_RBR_ANKIB1"/>
    <property type="match status" value="1"/>
</dbReference>
<evidence type="ECO:0000256" key="11">
    <source>
        <dbReference type="ARBA" id="ARBA00023002"/>
    </source>
</evidence>
<dbReference type="InterPro" id="IPR048962">
    <property type="entry name" value="ARIH1-like_UBL"/>
</dbReference>
<evidence type="ECO:0000256" key="15">
    <source>
        <dbReference type="PROSITE-ProRule" id="PRU00175"/>
    </source>
</evidence>
<dbReference type="PROSITE" id="PS50089">
    <property type="entry name" value="ZF_RING_2"/>
    <property type="match status" value="1"/>
</dbReference>
<evidence type="ECO:0000256" key="10">
    <source>
        <dbReference type="ARBA" id="ARBA00022833"/>
    </source>
</evidence>
<feature type="domain" description="RING-type" evidence="18">
    <location>
        <begin position="156"/>
        <end position="374"/>
    </location>
</feature>
<dbReference type="PANTHER" id="PTHR43561:SF3">
    <property type="entry name" value="HYDROXYACYL-COENZYME A DEHYDROGENASE, MITOCHONDRIAL"/>
    <property type="match status" value="1"/>
</dbReference>
<evidence type="ECO:0000256" key="13">
    <source>
        <dbReference type="ARBA" id="ARBA00023128"/>
    </source>
</evidence>
<dbReference type="PROSITE" id="PS00518">
    <property type="entry name" value="ZF_RING_1"/>
    <property type="match status" value="1"/>
</dbReference>
<keyword evidence="10" id="KW-0862">Zinc</keyword>
<dbReference type="Pfam" id="PF21235">
    <property type="entry name" value="UBA_ARI1"/>
    <property type="match status" value="1"/>
</dbReference>
<dbReference type="Pfam" id="PF00725">
    <property type="entry name" value="3HCDH"/>
    <property type="match status" value="1"/>
</dbReference>
<dbReference type="InterPro" id="IPR052242">
    <property type="entry name" value="Mito_3-hydroxyacyl-CoA_DH"/>
</dbReference>
<dbReference type="InterPro" id="IPR006176">
    <property type="entry name" value="3-OHacyl-CoA_DH_NAD-bd"/>
</dbReference>
<evidence type="ECO:0000256" key="1">
    <source>
        <dbReference type="ARBA" id="ARBA00001798"/>
    </source>
</evidence>
<dbReference type="EMBL" id="KZ454988">
    <property type="protein sequence ID" value="PKI84772.1"/>
    <property type="molecule type" value="Genomic_DNA"/>
</dbReference>
<dbReference type="FunFam" id="3.30.40.10:FF:000019">
    <property type="entry name" value="RBR-type E3 ubiquitin transferase"/>
    <property type="match status" value="1"/>
</dbReference>
<dbReference type="AlphaFoldDB" id="A0A2N1JE05"/>
<dbReference type="SUPFAM" id="SSF57850">
    <property type="entry name" value="RING/U-box"/>
    <property type="match status" value="2"/>
</dbReference>
<dbReference type="STRING" id="2020962.A0A2N1JE05"/>
<dbReference type="InterPro" id="IPR017907">
    <property type="entry name" value="Znf_RING_CS"/>
</dbReference>
<evidence type="ECO:0000256" key="16">
    <source>
        <dbReference type="SAM" id="MobiDB-lite"/>
    </source>
</evidence>
<dbReference type="Gene3D" id="1.20.120.1750">
    <property type="match status" value="1"/>
</dbReference>
<keyword evidence="5" id="KW-0808">Transferase</keyword>
<dbReference type="InterPro" id="IPR045840">
    <property type="entry name" value="Ariadne"/>
</dbReference>
<feature type="compositionally biased region" description="Acidic residues" evidence="16">
    <location>
        <begin position="1"/>
        <end position="32"/>
    </location>
</feature>
<dbReference type="Pfam" id="PF02737">
    <property type="entry name" value="3HCDH_N"/>
    <property type="match status" value="1"/>
</dbReference>
<keyword evidence="11" id="KW-0560">Oxidoreductase</keyword>
<dbReference type="GO" id="GO:0005759">
    <property type="term" value="C:mitochondrial matrix"/>
    <property type="evidence" value="ECO:0007669"/>
    <property type="project" value="UniProtKB-SubCell"/>
</dbReference>
<keyword evidence="6" id="KW-0479">Metal-binding</keyword>
<dbReference type="FunFam" id="1.20.120.1750:FF:000007">
    <property type="entry name" value="RBR-type E3 ubiquitin transferase"/>
    <property type="match status" value="1"/>
</dbReference>
<keyword evidence="9" id="KW-0833">Ubl conjugation pathway</keyword>
<evidence type="ECO:0000313" key="19">
    <source>
        <dbReference type="EMBL" id="PKI84772.1"/>
    </source>
</evidence>
<dbReference type="Pfam" id="PF01485">
    <property type="entry name" value="IBR"/>
    <property type="match status" value="1"/>
</dbReference>
<evidence type="ECO:0000259" key="18">
    <source>
        <dbReference type="PROSITE" id="PS51873"/>
    </source>
</evidence>
<evidence type="ECO:0000256" key="5">
    <source>
        <dbReference type="ARBA" id="ARBA00022679"/>
    </source>
</evidence>
<dbReference type="Proteomes" id="UP000232875">
    <property type="component" value="Unassembled WGS sequence"/>
</dbReference>
<comment type="catalytic activity">
    <reaction evidence="1">
        <text>[E2 ubiquitin-conjugating enzyme]-S-ubiquitinyl-L-cysteine + [acceptor protein]-L-lysine = [E2 ubiquitin-conjugating enzyme]-L-cysteine + [acceptor protein]-N(6)-ubiquitinyl-L-lysine.</text>
        <dbReference type="EC" id="2.3.2.31"/>
    </reaction>
</comment>
<gene>
    <name evidence="19" type="ORF">MVES_000923</name>
</gene>